<feature type="region of interest" description="Disordered" evidence="1">
    <location>
        <begin position="60"/>
        <end position="79"/>
    </location>
</feature>
<dbReference type="Proteomes" id="UP001519460">
    <property type="component" value="Unassembled WGS sequence"/>
</dbReference>
<evidence type="ECO:0000256" key="1">
    <source>
        <dbReference type="SAM" id="MobiDB-lite"/>
    </source>
</evidence>
<dbReference type="EMBL" id="JACVVK020000387">
    <property type="protein sequence ID" value="KAK7476041.1"/>
    <property type="molecule type" value="Genomic_DNA"/>
</dbReference>
<evidence type="ECO:0000313" key="3">
    <source>
        <dbReference type="Proteomes" id="UP001519460"/>
    </source>
</evidence>
<name>A0ABD0JMX3_9CAEN</name>
<dbReference type="AlphaFoldDB" id="A0ABD0JMX3"/>
<accession>A0ABD0JMX3</accession>
<gene>
    <name evidence="2" type="ORF">BaRGS_00032748</name>
</gene>
<evidence type="ECO:0000313" key="2">
    <source>
        <dbReference type="EMBL" id="KAK7476041.1"/>
    </source>
</evidence>
<proteinExistence type="predicted"/>
<sequence>MHILSYFSNLSLLDAVLMKGATSTQSKAKGRIVNGSNTLLPVQSGRHLYKVEDDLDMFGPISESQPWRPRSLNDGSDSVKPLTEIQTEYCVTSETQFH</sequence>
<protein>
    <submittedName>
        <fullName evidence="2">Uncharacterized protein</fullName>
    </submittedName>
</protein>
<comment type="caution">
    <text evidence="2">The sequence shown here is derived from an EMBL/GenBank/DDBJ whole genome shotgun (WGS) entry which is preliminary data.</text>
</comment>
<organism evidence="2 3">
    <name type="scientific">Batillaria attramentaria</name>
    <dbReference type="NCBI Taxonomy" id="370345"/>
    <lineage>
        <taxon>Eukaryota</taxon>
        <taxon>Metazoa</taxon>
        <taxon>Spiralia</taxon>
        <taxon>Lophotrochozoa</taxon>
        <taxon>Mollusca</taxon>
        <taxon>Gastropoda</taxon>
        <taxon>Caenogastropoda</taxon>
        <taxon>Sorbeoconcha</taxon>
        <taxon>Cerithioidea</taxon>
        <taxon>Batillariidae</taxon>
        <taxon>Batillaria</taxon>
    </lineage>
</organism>
<keyword evidence="3" id="KW-1185">Reference proteome</keyword>
<reference evidence="2 3" key="1">
    <citation type="journal article" date="2023" name="Sci. Data">
        <title>Genome assembly of the Korean intertidal mud-creeper Batillaria attramentaria.</title>
        <authorList>
            <person name="Patra A.K."/>
            <person name="Ho P.T."/>
            <person name="Jun S."/>
            <person name="Lee S.J."/>
            <person name="Kim Y."/>
            <person name="Won Y.J."/>
        </authorList>
    </citation>
    <scope>NUCLEOTIDE SEQUENCE [LARGE SCALE GENOMIC DNA]</scope>
    <source>
        <strain evidence="2">Wonlab-2016</strain>
    </source>
</reference>